<dbReference type="EMBL" id="BAAAAF010000015">
    <property type="protein sequence ID" value="GAA0036992.1"/>
    <property type="molecule type" value="Genomic_DNA"/>
</dbReference>
<reference evidence="2 3" key="1">
    <citation type="submission" date="2024-01" db="EMBL/GenBank/DDBJ databases">
        <title>Characterization of antibiotic resistant novel bacterial strains and their environmental applications.</title>
        <authorList>
            <person name="Manzoor S."/>
            <person name="Abbas S."/>
            <person name="Arshad M."/>
            <person name="Ahmed I."/>
        </authorList>
    </citation>
    <scope>NUCLEOTIDE SEQUENCE [LARGE SCALE GENOMIC DNA]</scope>
    <source>
        <strain evidence="2 3">NCCP-602</strain>
    </source>
</reference>
<name>A0ABN0SRY1_9MICO</name>
<protein>
    <submittedName>
        <fullName evidence="2">Uncharacterized protein</fullName>
    </submittedName>
</protein>
<evidence type="ECO:0000313" key="2">
    <source>
        <dbReference type="EMBL" id="GAA0036992.1"/>
    </source>
</evidence>
<organism evidence="2 3">
    <name type="scientific">Brevibacterium metallidurans</name>
    <dbReference type="NCBI Taxonomy" id="1482676"/>
    <lineage>
        <taxon>Bacteria</taxon>
        <taxon>Bacillati</taxon>
        <taxon>Actinomycetota</taxon>
        <taxon>Actinomycetes</taxon>
        <taxon>Micrococcales</taxon>
        <taxon>Brevibacteriaceae</taxon>
        <taxon>Brevibacterium</taxon>
    </lineage>
</organism>
<comment type="caution">
    <text evidence="2">The sequence shown here is derived from an EMBL/GenBank/DDBJ whole genome shotgun (WGS) entry which is preliminary data.</text>
</comment>
<keyword evidence="3" id="KW-1185">Reference proteome</keyword>
<feature type="region of interest" description="Disordered" evidence="1">
    <location>
        <begin position="138"/>
        <end position="159"/>
    </location>
</feature>
<accession>A0ABN0SRY1</accession>
<dbReference type="Proteomes" id="UP001498238">
    <property type="component" value="Unassembled WGS sequence"/>
</dbReference>
<sequence length="159" mass="17655">MAMERERIGREELDEDITIGSAMIDRFEDYAHGDHRTATGRTWQLTQGRGSPGANSSSVERVVKERESVLGRVEHCGRATMSIEDDPFDYRITKSGMVIIGRGGRTVMELGGKQAAAIIPKLGIDSLSDQQLLARVTGNYRRGNERRGKKTDGRKHSSH</sequence>
<gene>
    <name evidence="2" type="ORF">NCCP602_29530</name>
</gene>
<evidence type="ECO:0000256" key="1">
    <source>
        <dbReference type="SAM" id="MobiDB-lite"/>
    </source>
</evidence>
<evidence type="ECO:0000313" key="3">
    <source>
        <dbReference type="Proteomes" id="UP001498238"/>
    </source>
</evidence>
<feature type="compositionally biased region" description="Basic and acidic residues" evidence="1">
    <location>
        <begin position="142"/>
        <end position="159"/>
    </location>
</feature>
<proteinExistence type="predicted"/>